<evidence type="ECO:0000256" key="6">
    <source>
        <dbReference type="ARBA" id="ARBA00023014"/>
    </source>
</evidence>
<dbReference type="GO" id="GO:0005737">
    <property type="term" value="C:cytoplasm"/>
    <property type="evidence" value="ECO:0007669"/>
    <property type="project" value="TreeGrafter"/>
</dbReference>
<reference evidence="8 9" key="1">
    <citation type="submission" date="2016-10" db="EMBL/GenBank/DDBJ databases">
        <authorList>
            <person name="de Groot N.N."/>
        </authorList>
    </citation>
    <scope>NUCLEOTIDE SEQUENCE [LARGE SCALE GENOMIC DNA]</scope>
    <source>
        <strain evidence="8 9">DSM 21650</strain>
    </source>
</reference>
<dbReference type="InterPro" id="IPR039661">
    <property type="entry name" value="ELP3"/>
</dbReference>
<keyword evidence="8" id="KW-0808">Transferase</keyword>
<dbReference type="CDD" id="cd01335">
    <property type="entry name" value="Radical_SAM"/>
    <property type="match status" value="1"/>
</dbReference>
<evidence type="ECO:0000313" key="8">
    <source>
        <dbReference type="EMBL" id="SDZ02206.1"/>
    </source>
</evidence>
<dbReference type="EMBL" id="FNQE01000015">
    <property type="protein sequence ID" value="SDZ02206.1"/>
    <property type="molecule type" value="Genomic_DNA"/>
</dbReference>
<dbReference type="PANTHER" id="PTHR11135:SF0">
    <property type="entry name" value="ELONGATOR COMPLEX PROTEIN 3"/>
    <property type="match status" value="1"/>
</dbReference>
<keyword evidence="9" id="KW-1185">Reference proteome</keyword>
<keyword evidence="3" id="KW-0949">S-adenosyl-L-methionine</keyword>
<dbReference type="Gene3D" id="3.80.30.20">
    <property type="entry name" value="tm_1862 like domain"/>
    <property type="match status" value="1"/>
</dbReference>
<organism evidence="8 9">
    <name type="scientific">Proteiniborus ethanoligenes</name>
    <dbReference type="NCBI Taxonomy" id="415015"/>
    <lineage>
        <taxon>Bacteria</taxon>
        <taxon>Bacillati</taxon>
        <taxon>Bacillota</taxon>
        <taxon>Clostridia</taxon>
        <taxon>Eubacteriales</taxon>
        <taxon>Proteiniborus</taxon>
    </lineage>
</organism>
<evidence type="ECO:0000256" key="4">
    <source>
        <dbReference type="ARBA" id="ARBA00022723"/>
    </source>
</evidence>
<evidence type="ECO:0000256" key="1">
    <source>
        <dbReference type="ARBA" id="ARBA00001966"/>
    </source>
</evidence>
<dbReference type="PROSITE" id="PS51918">
    <property type="entry name" value="RADICAL_SAM"/>
    <property type="match status" value="1"/>
</dbReference>
<dbReference type="InterPro" id="IPR007197">
    <property type="entry name" value="rSAM"/>
</dbReference>
<dbReference type="GO" id="GO:0046872">
    <property type="term" value="F:metal ion binding"/>
    <property type="evidence" value="ECO:0007669"/>
    <property type="project" value="UniProtKB-KW"/>
</dbReference>
<dbReference type="InterPro" id="IPR023404">
    <property type="entry name" value="rSAM_horseshoe"/>
</dbReference>
<dbReference type="InterPro" id="IPR058240">
    <property type="entry name" value="rSAM_sf"/>
</dbReference>
<dbReference type="InterPro" id="IPR032432">
    <property type="entry name" value="Radical_SAM_C"/>
</dbReference>
<dbReference type="Proteomes" id="UP000198625">
    <property type="component" value="Unassembled WGS sequence"/>
</dbReference>
<dbReference type="SUPFAM" id="SSF102114">
    <property type="entry name" value="Radical SAM enzymes"/>
    <property type="match status" value="1"/>
</dbReference>
<evidence type="ECO:0000256" key="2">
    <source>
        <dbReference type="ARBA" id="ARBA00022485"/>
    </source>
</evidence>
<evidence type="ECO:0000256" key="3">
    <source>
        <dbReference type="ARBA" id="ARBA00022691"/>
    </source>
</evidence>
<dbReference type="GO" id="GO:0002926">
    <property type="term" value="P:tRNA wobble base 5-methoxycarbonylmethyl-2-thiouridinylation"/>
    <property type="evidence" value="ECO:0007669"/>
    <property type="project" value="TreeGrafter"/>
</dbReference>
<dbReference type="InterPro" id="IPR006638">
    <property type="entry name" value="Elp3/MiaA/NifB-like_rSAM"/>
</dbReference>
<comment type="cofactor">
    <cofactor evidence="1">
        <name>[4Fe-4S] cluster</name>
        <dbReference type="ChEBI" id="CHEBI:49883"/>
    </cofactor>
</comment>
<keyword evidence="4" id="KW-0479">Metal-binding</keyword>
<gene>
    <name evidence="8" type="ORF">SAMN05660462_01560</name>
</gene>
<dbReference type="STRING" id="415015.SAMN05660462_01560"/>
<feature type="domain" description="Radical SAM core" evidence="7">
    <location>
        <begin position="2"/>
        <end position="241"/>
    </location>
</feature>
<dbReference type="AlphaFoldDB" id="A0A1H3PMI6"/>
<evidence type="ECO:0000256" key="5">
    <source>
        <dbReference type="ARBA" id="ARBA00023004"/>
    </source>
</evidence>
<accession>A0A1H3PMI6</accession>
<keyword evidence="6" id="KW-0411">Iron-sulfur</keyword>
<dbReference type="Pfam" id="PF16199">
    <property type="entry name" value="Radical_SAM_C"/>
    <property type="match status" value="1"/>
</dbReference>
<evidence type="ECO:0000313" key="9">
    <source>
        <dbReference type="Proteomes" id="UP000198625"/>
    </source>
</evidence>
<dbReference type="GO" id="GO:0016740">
    <property type="term" value="F:transferase activity"/>
    <property type="evidence" value="ECO:0007669"/>
    <property type="project" value="UniProtKB-KW"/>
</dbReference>
<protein>
    <submittedName>
        <fullName evidence="8">Histone acetyltransferase, component of the RNA polymerase elongator complex</fullName>
    </submittedName>
</protein>
<sequence length="367" mass="42270">MKMSTKHHIIPIFVPHIGCPNDCIFCNQKKIATDKTNVDTKGIANTINNYICTIPETNEKLEIAFFGGSFTGIDMDIQRELLETAYYYKRNGYVDRIRLSTRPDYIDDKRLHLLKQYGVDIIELGVQSMDQEVLLNSFRGHSDLDVINASRLIKDYGFVLGLQMMLGLPTSNYVKELFTAKQLISLKPSIVRIYPTLVIKDTFLEKKYFRGEYIPLTLNEAIIICVDLLMLFNYYNINVIRIGLQPTDNIAENKDVVAGPFHPAFRQLVEEKIYKEILTSFFKNIGNISNNIQVKINKKEISNFIGQNSSNLKYLNDSFGIDKVKVLGGDISKSSFYIENKDMNYEINIREYTEKYLLNKKLITIDD</sequence>
<evidence type="ECO:0000259" key="7">
    <source>
        <dbReference type="PROSITE" id="PS51918"/>
    </source>
</evidence>
<keyword evidence="5" id="KW-0408">Iron</keyword>
<dbReference type="SFLD" id="SFLDG01086">
    <property type="entry name" value="elongater_protein-like"/>
    <property type="match status" value="1"/>
</dbReference>
<dbReference type="GO" id="GO:0051539">
    <property type="term" value="F:4 iron, 4 sulfur cluster binding"/>
    <property type="evidence" value="ECO:0007669"/>
    <property type="project" value="UniProtKB-KW"/>
</dbReference>
<name>A0A1H3PMI6_9FIRM</name>
<dbReference type="SMART" id="SM00729">
    <property type="entry name" value="Elp3"/>
    <property type="match status" value="1"/>
</dbReference>
<proteinExistence type="predicted"/>
<keyword evidence="2" id="KW-0004">4Fe-4S</keyword>
<dbReference type="SFLD" id="SFLDS00029">
    <property type="entry name" value="Radical_SAM"/>
    <property type="match status" value="1"/>
</dbReference>
<dbReference type="PANTHER" id="PTHR11135">
    <property type="entry name" value="HISTONE ACETYLTRANSFERASE-RELATED"/>
    <property type="match status" value="1"/>
</dbReference>
<dbReference type="Pfam" id="PF04055">
    <property type="entry name" value="Radical_SAM"/>
    <property type="match status" value="1"/>
</dbReference>